<evidence type="ECO:0000256" key="2">
    <source>
        <dbReference type="ARBA" id="ARBA00004123"/>
    </source>
</evidence>
<dbReference type="Pfam" id="PF07522">
    <property type="entry name" value="DRMBL"/>
    <property type="match status" value="1"/>
</dbReference>
<evidence type="ECO:0000256" key="5">
    <source>
        <dbReference type="ARBA" id="ARBA00012865"/>
    </source>
</evidence>
<evidence type="ECO:0000256" key="9">
    <source>
        <dbReference type="ARBA" id="ARBA00022801"/>
    </source>
</evidence>
<dbReference type="FunFam" id="3.40.50.12650:FF:000003">
    <property type="entry name" value="DNA cross-link repair 1B"/>
    <property type="match status" value="1"/>
</dbReference>
<dbReference type="EC" id="3.5.2.6" evidence="5"/>
<dbReference type="GO" id="GO:0003684">
    <property type="term" value="F:damaged DNA binding"/>
    <property type="evidence" value="ECO:0007669"/>
    <property type="project" value="TreeGrafter"/>
</dbReference>
<evidence type="ECO:0000256" key="7">
    <source>
        <dbReference type="ARBA" id="ARBA00022722"/>
    </source>
</evidence>
<dbReference type="Pfam" id="PF12706">
    <property type="entry name" value="Lactamase_B_2"/>
    <property type="match status" value="1"/>
</dbReference>
<dbReference type="OrthoDB" id="262529at2759"/>
<organism evidence="19 20">
    <name type="scientific">Synaphobranchus kaupii</name>
    <name type="common">Kaup's arrowtooth eel</name>
    <dbReference type="NCBI Taxonomy" id="118154"/>
    <lineage>
        <taxon>Eukaryota</taxon>
        <taxon>Metazoa</taxon>
        <taxon>Chordata</taxon>
        <taxon>Craniata</taxon>
        <taxon>Vertebrata</taxon>
        <taxon>Euteleostomi</taxon>
        <taxon>Actinopterygii</taxon>
        <taxon>Neopterygii</taxon>
        <taxon>Teleostei</taxon>
        <taxon>Anguilliformes</taxon>
        <taxon>Synaphobranchidae</taxon>
        <taxon>Synaphobranchus</taxon>
    </lineage>
</organism>
<keyword evidence="13" id="KW-0539">Nucleus</keyword>
<keyword evidence="9" id="KW-0378">Hydrolase</keyword>
<dbReference type="GO" id="GO:0005634">
    <property type="term" value="C:nucleus"/>
    <property type="evidence" value="ECO:0007669"/>
    <property type="project" value="UniProtKB-SubCell"/>
</dbReference>
<evidence type="ECO:0000256" key="4">
    <source>
        <dbReference type="ARBA" id="ARBA00010304"/>
    </source>
</evidence>
<evidence type="ECO:0000313" key="20">
    <source>
        <dbReference type="Proteomes" id="UP001152622"/>
    </source>
</evidence>
<keyword evidence="20" id="KW-1185">Reference proteome</keyword>
<dbReference type="PANTHER" id="PTHR23240">
    <property type="entry name" value="DNA CROSS-LINK REPAIR PROTEIN PSO2/SNM1-RELATED"/>
    <property type="match status" value="1"/>
</dbReference>
<evidence type="ECO:0000256" key="17">
    <source>
        <dbReference type="SAM" id="MobiDB-lite"/>
    </source>
</evidence>
<evidence type="ECO:0000256" key="6">
    <source>
        <dbReference type="ARBA" id="ARBA00022454"/>
    </source>
</evidence>
<feature type="region of interest" description="Disordered" evidence="17">
    <location>
        <begin position="359"/>
        <end position="378"/>
    </location>
</feature>
<dbReference type="GO" id="GO:0006303">
    <property type="term" value="P:double-strand break repair via nonhomologous end joining"/>
    <property type="evidence" value="ECO:0007669"/>
    <property type="project" value="TreeGrafter"/>
</dbReference>
<comment type="similarity">
    <text evidence="4">Belongs to the DNA repair metallo-beta-lactamase (DRMBL) family.</text>
</comment>
<evidence type="ECO:0000313" key="19">
    <source>
        <dbReference type="EMBL" id="KAJ8370269.1"/>
    </source>
</evidence>
<protein>
    <recommendedName>
        <fullName evidence="14">5' exonuclease Apollo</fullName>
        <ecNumber evidence="5">3.5.2.6</ecNumber>
    </recommendedName>
    <alternativeName>
        <fullName evidence="15">DNA cross-link repair 1B protein</fullName>
    </alternativeName>
    <alternativeName>
        <fullName evidence="16">SNM1 homolog B</fullName>
    </alternativeName>
</protein>
<feature type="region of interest" description="Disordered" evidence="17">
    <location>
        <begin position="387"/>
        <end position="422"/>
    </location>
</feature>
<feature type="region of interest" description="Disordered" evidence="17">
    <location>
        <begin position="499"/>
        <end position="542"/>
    </location>
</feature>
<evidence type="ECO:0000256" key="13">
    <source>
        <dbReference type="ARBA" id="ARBA00023242"/>
    </source>
</evidence>
<keyword evidence="12" id="KW-0234">DNA repair</keyword>
<evidence type="ECO:0000259" key="18">
    <source>
        <dbReference type="SMART" id="SM00849"/>
    </source>
</evidence>
<dbReference type="SUPFAM" id="SSF56281">
    <property type="entry name" value="Metallo-hydrolase/oxidoreductase"/>
    <property type="match status" value="1"/>
</dbReference>
<dbReference type="EMBL" id="JAINUF010000003">
    <property type="protein sequence ID" value="KAJ8370269.1"/>
    <property type="molecule type" value="Genomic_DNA"/>
</dbReference>
<evidence type="ECO:0000256" key="12">
    <source>
        <dbReference type="ARBA" id="ARBA00023204"/>
    </source>
</evidence>
<keyword evidence="8" id="KW-0227">DNA damage</keyword>
<proteinExistence type="inferred from homology"/>
<dbReference type="GO" id="GO:0035312">
    <property type="term" value="F:5'-3' DNA exonuclease activity"/>
    <property type="evidence" value="ECO:0007669"/>
    <property type="project" value="TreeGrafter"/>
</dbReference>
<evidence type="ECO:0000256" key="10">
    <source>
        <dbReference type="ARBA" id="ARBA00022839"/>
    </source>
</evidence>
<evidence type="ECO:0000256" key="16">
    <source>
        <dbReference type="ARBA" id="ARBA00042738"/>
    </source>
</evidence>
<dbReference type="GO" id="GO:0036297">
    <property type="term" value="P:interstrand cross-link repair"/>
    <property type="evidence" value="ECO:0007669"/>
    <property type="project" value="TreeGrafter"/>
</dbReference>
<reference evidence="19" key="1">
    <citation type="journal article" date="2023" name="Science">
        <title>Genome structures resolve the early diversification of teleost fishes.</title>
        <authorList>
            <person name="Parey E."/>
            <person name="Louis A."/>
            <person name="Montfort J."/>
            <person name="Bouchez O."/>
            <person name="Roques C."/>
            <person name="Iampietro C."/>
            <person name="Lluch J."/>
            <person name="Castinel A."/>
            <person name="Donnadieu C."/>
            <person name="Desvignes T."/>
            <person name="Floi Bucao C."/>
            <person name="Jouanno E."/>
            <person name="Wen M."/>
            <person name="Mejri S."/>
            <person name="Dirks R."/>
            <person name="Jansen H."/>
            <person name="Henkel C."/>
            <person name="Chen W.J."/>
            <person name="Zahm M."/>
            <person name="Cabau C."/>
            <person name="Klopp C."/>
            <person name="Thompson A.W."/>
            <person name="Robinson-Rechavi M."/>
            <person name="Braasch I."/>
            <person name="Lecointre G."/>
            <person name="Bobe J."/>
            <person name="Postlethwait J.H."/>
            <person name="Berthelot C."/>
            <person name="Roest Crollius H."/>
            <person name="Guiguen Y."/>
        </authorList>
    </citation>
    <scope>NUCLEOTIDE SEQUENCE</scope>
    <source>
        <strain evidence="19">WJC10195</strain>
    </source>
</reference>
<evidence type="ECO:0000256" key="11">
    <source>
        <dbReference type="ARBA" id="ARBA00022895"/>
    </source>
</evidence>
<keyword evidence="10" id="KW-0269">Exonuclease</keyword>
<dbReference type="CDD" id="cd16273">
    <property type="entry name" value="SNM1A-1C-like_MBL-fold"/>
    <property type="match status" value="1"/>
</dbReference>
<evidence type="ECO:0000256" key="1">
    <source>
        <dbReference type="ARBA" id="ARBA00001526"/>
    </source>
</evidence>
<sequence length="660" mass="73870">MNGKLIPLTPLAVDFWQVRKCSHVRLFFLSHMHSDHTVGLTSTWTNRPIYCSPTTAKLLKLKLQVKQKWIHPLEVGGTHMLPLDDIGKETMTVSLIEANHCPGAVMFLFEGYFGTILYTGDFRYTPAMLREPCLRAQMHIDVLYLDNTNCDPTRTLPSRQRATQQIKELIRAHPGHNVVIGLYRLGKESLLVELALEFRTWVEVSSERLETLMALELPDVFTTEPGAGRIRAVDRSGVNAANLAAWNRKHPTLAILPTSHPAVSFHPSVHVVPYSDHSSFQELEDFVSAIRPATLIPIVGAYAPYFSTLLSPRKKRRPVLVPESVQHYMAMPCDRELEPRSGSTTPACRLWAQPRCSTPRGVVFESPKPEDRSPKLDGQQTRLQGLELQESKAPEPASPGETDSHYNAEEPEDNSSEPTPRVRLPFAFCGRSTGEVRSDNGPMRISAEAEMELIEMAYLYPNLTTEVGQVTTVSLKPRNLLMPVPGRSLRICPLKKNKSCVEEPDSTTGTHAKKAKTDTDTDTDCYPRIPPRLSEPSSSTDVDCYPRIPQHLTEASSSTDVSCYPTIPPCFSERHPEPEGQGPLHDSETTLQSLLDNFAFPSEEVEQSYLGQGFDFLGGYQLAPTNVCHRGPDAFHNAMERTLARYRQKDPTIEEDPTFH</sequence>
<comment type="subcellular location">
    <subcellularLocation>
        <location evidence="3">Chromosome</location>
        <location evidence="3">Telomere</location>
    </subcellularLocation>
    <subcellularLocation>
        <location evidence="2">Nucleus</location>
    </subcellularLocation>
</comment>
<dbReference type="GO" id="GO:0008800">
    <property type="term" value="F:beta-lactamase activity"/>
    <property type="evidence" value="ECO:0007669"/>
    <property type="project" value="UniProtKB-EC"/>
</dbReference>
<dbReference type="GO" id="GO:0000723">
    <property type="term" value="P:telomere maintenance"/>
    <property type="evidence" value="ECO:0007669"/>
    <property type="project" value="TreeGrafter"/>
</dbReference>
<dbReference type="Gene3D" id="3.60.15.10">
    <property type="entry name" value="Ribonuclease Z/Hydroxyacylglutathione hydrolase-like"/>
    <property type="match status" value="1"/>
</dbReference>
<dbReference type="GO" id="GO:0000781">
    <property type="term" value="C:chromosome, telomeric region"/>
    <property type="evidence" value="ECO:0007669"/>
    <property type="project" value="UniProtKB-SubCell"/>
</dbReference>
<evidence type="ECO:0000256" key="3">
    <source>
        <dbReference type="ARBA" id="ARBA00004574"/>
    </source>
</evidence>
<accession>A0A9Q1FYL1</accession>
<name>A0A9Q1FYL1_SYNKA</name>
<dbReference type="Proteomes" id="UP001152622">
    <property type="component" value="Chromosome 3"/>
</dbReference>
<evidence type="ECO:0000256" key="15">
    <source>
        <dbReference type="ARBA" id="ARBA00041693"/>
    </source>
</evidence>
<comment type="caution">
    <text evidence="19">The sequence shown here is derived from an EMBL/GenBank/DDBJ whole genome shotgun (WGS) entry which is preliminary data.</text>
</comment>
<evidence type="ECO:0000256" key="8">
    <source>
        <dbReference type="ARBA" id="ARBA00022763"/>
    </source>
</evidence>
<evidence type="ECO:0000256" key="14">
    <source>
        <dbReference type="ARBA" id="ARBA00039555"/>
    </source>
</evidence>
<comment type="catalytic activity">
    <reaction evidence="1">
        <text>a beta-lactam + H2O = a substituted beta-amino acid</text>
        <dbReference type="Rhea" id="RHEA:20401"/>
        <dbReference type="ChEBI" id="CHEBI:15377"/>
        <dbReference type="ChEBI" id="CHEBI:35627"/>
        <dbReference type="ChEBI" id="CHEBI:140347"/>
        <dbReference type="EC" id="3.5.2.6"/>
    </reaction>
</comment>
<feature type="domain" description="Metallo-beta-lactamase" evidence="18">
    <location>
        <begin position="18"/>
        <end position="176"/>
    </location>
</feature>
<dbReference type="Gene3D" id="3.40.50.12650">
    <property type="match status" value="1"/>
</dbReference>
<keyword evidence="11" id="KW-0779">Telomere</keyword>
<keyword evidence="7" id="KW-0540">Nuclease</keyword>
<keyword evidence="6" id="KW-0158">Chromosome</keyword>
<dbReference type="AlphaFoldDB" id="A0A9Q1FYL1"/>
<gene>
    <name evidence="19" type="ORF">SKAU_G00102970</name>
</gene>
<dbReference type="SMART" id="SM00849">
    <property type="entry name" value="Lactamase_B"/>
    <property type="match status" value="1"/>
</dbReference>
<dbReference type="InterPro" id="IPR001279">
    <property type="entry name" value="Metallo-B-lactamas"/>
</dbReference>
<dbReference type="InterPro" id="IPR011084">
    <property type="entry name" value="DRMBL"/>
</dbReference>
<dbReference type="PANTHER" id="PTHR23240:SF26">
    <property type="entry name" value="5' EXONUCLEASE APOLLO"/>
    <property type="match status" value="1"/>
</dbReference>
<dbReference type="InterPro" id="IPR036866">
    <property type="entry name" value="RibonucZ/Hydroxyglut_hydro"/>
</dbReference>